<evidence type="ECO:0000256" key="1">
    <source>
        <dbReference type="ARBA" id="ARBA00010926"/>
    </source>
</evidence>
<dbReference type="SUPFAM" id="SSF81296">
    <property type="entry name" value="E set domains"/>
    <property type="match status" value="1"/>
</dbReference>
<dbReference type="Gene3D" id="2.60.40.10">
    <property type="entry name" value="Immunoglobulins"/>
    <property type="match status" value="1"/>
</dbReference>
<dbReference type="InterPro" id="IPR050827">
    <property type="entry name" value="CRP1_MDG1_kinase"/>
</dbReference>
<dbReference type="EMBL" id="HBEK01002718">
    <property type="protein sequence ID" value="CAD8391567.1"/>
    <property type="molecule type" value="Transcribed_RNA"/>
</dbReference>
<accession>A0A7S0BFF0</accession>
<dbReference type="PANTHER" id="PTHR10343">
    <property type="entry name" value="5'-AMP-ACTIVATED PROTEIN KINASE , BETA SUBUNIT"/>
    <property type="match status" value="1"/>
</dbReference>
<organism evidence="4">
    <name type="scientific">Rhodosorus marinus</name>
    <dbReference type="NCBI Taxonomy" id="101924"/>
    <lineage>
        <taxon>Eukaryota</taxon>
        <taxon>Rhodophyta</taxon>
        <taxon>Stylonematophyceae</taxon>
        <taxon>Stylonematales</taxon>
        <taxon>Stylonemataceae</taxon>
        <taxon>Rhodosorus</taxon>
    </lineage>
</organism>
<feature type="compositionally biased region" description="Low complexity" evidence="2">
    <location>
        <begin position="117"/>
        <end position="167"/>
    </location>
</feature>
<comment type="similarity">
    <text evidence="1">Belongs to the 5'-AMP-activated protein kinase beta subunit family.</text>
</comment>
<feature type="domain" description="AMP-activated protein kinase glycogen-binding" evidence="3">
    <location>
        <begin position="17"/>
        <end position="95"/>
    </location>
</feature>
<dbReference type="InterPro" id="IPR013783">
    <property type="entry name" value="Ig-like_fold"/>
</dbReference>
<protein>
    <recommendedName>
        <fullName evidence="3">AMP-activated protein kinase glycogen-binding domain-containing protein</fullName>
    </recommendedName>
</protein>
<evidence type="ECO:0000313" key="4">
    <source>
        <dbReference type="EMBL" id="CAD8391567.1"/>
    </source>
</evidence>
<dbReference type="PANTHER" id="PTHR10343:SF84">
    <property type="entry name" value="5'-AMP-ACTIVATED PROTEIN KINASE SUBUNIT BETA-1"/>
    <property type="match status" value="1"/>
</dbReference>
<dbReference type="InterPro" id="IPR014756">
    <property type="entry name" value="Ig_E-set"/>
</dbReference>
<name>A0A7S0BFF0_9RHOD</name>
<proteinExistence type="inferred from homology"/>
<sequence length="167" mass="17914">MFKPQPTKGRREDGVKVEFVYCDGARDDVQLSGDWTDWRAIQMFHEGGGMWSVVTPVPPGAHEFKFIVDGEWKHSNRHPTIGIDETSLNNVRVVLPEPRIESQKTIAEPPAGSIPLSKTSRAASRASDTGSTTGSATGSAAGSAKGSSKSRTSGGSTKKSGGLFRRR</sequence>
<feature type="region of interest" description="Disordered" evidence="2">
    <location>
        <begin position="99"/>
        <end position="167"/>
    </location>
</feature>
<dbReference type="InterPro" id="IPR032640">
    <property type="entry name" value="AMPK1_CBM"/>
</dbReference>
<dbReference type="Pfam" id="PF16561">
    <property type="entry name" value="AMPK1_CBM"/>
    <property type="match status" value="1"/>
</dbReference>
<evidence type="ECO:0000259" key="3">
    <source>
        <dbReference type="Pfam" id="PF16561"/>
    </source>
</evidence>
<reference evidence="4" key="1">
    <citation type="submission" date="2021-01" db="EMBL/GenBank/DDBJ databases">
        <authorList>
            <person name="Corre E."/>
            <person name="Pelletier E."/>
            <person name="Niang G."/>
            <person name="Scheremetjew M."/>
            <person name="Finn R."/>
            <person name="Kale V."/>
            <person name="Holt S."/>
            <person name="Cochrane G."/>
            <person name="Meng A."/>
            <person name="Brown T."/>
            <person name="Cohen L."/>
        </authorList>
    </citation>
    <scope>NUCLEOTIDE SEQUENCE</scope>
    <source>
        <strain evidence="4">UTEX LB 2760</strain>
    </source>
</reference>
<evidence type="ECO:0000256" key="2">
    <source>
        <dbReference type="SAM" id="MobiDB-lite"/>
    </source>
</evidence>
<dbReference type="CDD" id="cd02859">
    <property type="entry name" value="E_set_AMPKbeta_like_N"/>
    <property type="match status" value="1"/>
</dbReference>
<dbReference type="AlphaFoldDB" id="A0A7S0BFF0"/>
<gene>
    <name evidence="4" type="ORF">RMAR0315_LOCUS1542</name>
</gene>